<organism evidence="3">
    <name type="scientific">Caldithrix abyssi</name>
    <dbReference type="NCBI Taxonomy" id="187145"/>
    <lineage>
        <taxon>Bacteria</taxon>
        <taxon>Pseudomonadati</taxon>
        <taxon>Calditrichota</taxon>
        <taxon>Calditrichia</taxon>
        <taxon>Calditrichales</taxon>
        <taxon>Calditrichaceae</taxon>
        <taxon>Caldithrix</taxon>
    </lineage>
</organism>
<feature type="transmembrane region" description="Helical" evidence="1">
    <location>
        <begin position="176"/>
        <end position="195"/>
    </location>
</feature>
<dbReference type="InterPro" id="IPR029044">
    <property type="entry name" value="Nucleotide-diphossugar_trans"/>
</dbReference>
<dbReference type="Proteomes" id="UP000885771">
    <property type="component" value="Unassembled WGS sequence"/>
</dbReference>
<keyword evidence="1" id="KW-0812">Transmembrane</keyword>
<dbReference type="AlphaFoldDB" id="A0A7V5RPF7"/>
<name>A0A7V5RPF7_CALAY</name>
<dbReference type="EMBL" id="DRLI01000072">
    <property type="protein sequence ID" value="HHM01755.1"/>
    <property type="molecule type" value="Genomic_DNA"/>
</dbReference>
<feature type="domain" description="Glycosyltransferase 2-like" evidence="2">
    <location>
        <begin position="39"/>
        <end position="158"/>
    </location>
</feature>
<evidence type="ECO:0000259" key="2">
    <source>
        <dbReference type="Pfam" id="PF00535"/>
    </source>
</evidence>
<dbReference type="Gene3D" id="3.90.550.10">
    <property type="entry name" value="Spore Coat Polysaccharide Biosynthesis Protein SpsA, Chain A"/>
    <property type="match status" value="1"/>
</dbReference>
<feature type="transmembrane region" description="Helical" evidence="1">
    <location>
        <begin position="300"/>
        <end position="320"/>
    </location>
</feature>
<evidence type="ECO:0000313" key="3">
    <source>
        <dbReference type="EMBL" id="HHM01755.1"/>
    </source>
</evidence>
<reference evidence="3" key="1">
    <citation type="journal article" date="2020" name="mSystems">
        <title>Genome- and Community-Level Interaction Insights into Carbon Utilization and Element Cycling Functions of Hydrothermarchaeota in Hydrothermal Sediment.</title>
        <authorList>
            <person name="Zhou Z."/>
            <person name="Liu Y."/>
            <person name="Xu W."/>
            <person name="Pan J."/>
            <person name="Luo Z.H."/>
            <person name="Li M."/>
        </authorList>
    </citation>
    <scope>NUCLEOTIDE SEQUENCE [LARGE SCALE GENOMIC DNA]</scope>
    <source>
        <strain evidence="3">HyVt-460</strain>
    </source>
</reference>
<feature type="transmembrane region" description="Helical" evidence="1">
    <location>
        <begin position="340"/>
        <end position="360"/>
    </location>
</feature>
<proteinExistence type="predicted"/>
<dbReference type="PANTHER" id="PTHR48090:SF6">
    <property type="entry name" value="SLR5056 PROTEIN"/>
    <property type="match status" value="1"/>
</dbReference>
<dbReference type="InterPro" id="IPR050256">
    <property type="entry name" value="Glycosyltransferase_2"/>
</dbReference>
<protein>
    <submittedName>
        <fullName evidence="3">Glycosyltransferase</fullName>
    </submittedName>
</protein>
<dbReference type="PANTHER" id="PTHR48090">
    <property type="entry name" value="UNDECAPRENYL-PHOSPHATE 4-DEOXY-4-FORMAMIDO-L-ARABINOSE TRANSFERASE-RELATED"/>
    <property type="match status" value="1"/>
</dbReference>
<comment type="caution">
    <text evidence="3">The sequence shown here is derived from an EMBL/GenBank/DDBJ whole genome shotgun (WGS) entry which is preliminary data.</text>
</comment>
<accession>A0A7V5RPF7</accession>
<dbReference type="Pfam" id="PF00535">
    <property type="entry name" value="Glycos_transf_2"/>
    <property type="match status" value="1"/>
</dbReference>
<dbReference type="InterPro" id="IPR001173">
    <property type="entry name" value="Glyco_trans_2-like"/>
</dbReference>
<sequence length="362" mass="40544">MLLLILLLLLSALYFTLVLYTRFLLRPRTCPARPARFFSVIIAARNESARVLPLIASLRRLDYDEALREIIFVDDGSTDDTGALIEREITTLPGARLIRLRESDRLLPGKKNALHTAIMQASGVFIAVTDADCSVPPGWLATLNNCFDAGDVMALGHATIGVQSGLLNLYLRFDNLFAGIMTAVPAMLGLPLSSVGRNMAYRREAYLKSGGYPELARHRSGDDVFLTELFRKKIKGYIRFCGGAGSYVRTRVPETLREILWQQIRKNSKLIHKSPPALVLTFFLLAFHLLLLYMLFWPGYILPALGLLAAKFILEFLALWRACDFFDAPELKKSLPIFQLIYPPLVVVLALAGLTGLYKWKP</sequence>
<gene>
    <name evidence="3" type="ORF">ENJ15_01990</name>
</gene>
<dbReference type="SUPFAM" id="SSF53448">
    <property type="entry name" value="Nucleotide-diphospho-sugar transferases"/>
    <property type="match status" value="1"/>
</dbReference>
<feature type="transmembrane region" description="Helical" evidence="1">
    <location>
        <begin position="275"/>
        <end position="294"/>
    </location>
</feature>
<keyword evidence="1" id="KW-0472">Membrane</keyword>
<keyword evidence="1" id="KW-1133">Transmembrane helix</keyword>
<evidence type="ECO:0000256" key="1">
    <source>
        <dbReference type="SAM" id="Phobius"/>
    </source>
</evidence>